<name>A0ABM5V4L5_9BURK</name>
<dbReference type="PROSITE" id="PS50925">
    <property type="entry name" value="BLUF"/>
    <property type="match status" value="1"/>
</dbReference>
<reference evidence="3" key="1">
    <citation type="journal article" date="2015" name="Genome Announc.">
        <title>Complete Genome Sequence of Herbaspirillum hiltneri N3 (DSM 17495), Isolated from Surface-Sterilized Wheat Roots.</title>
        <authorList>
            <person name="Guizelini D."/>
            <person name="Saizaki P.M."/>
            <person name="Coimbra N.A."/>
            <person name="Weiss V.A."/>
            <person name="Faoro H."/>
            <person name="Sfeir M.Z."/>
            <person name="Baura V.A."/>
            <person name="Monteiro R.A."/>
            <person name="Chubatsu L.S."/>
            <person name="Souza E.M."/>
            <person name="Cruz L.M."/>
            <person name="Pedrosa F.O."/>
            <person name="Raittz R.T."/>
            <person name="Marchaukoski J.N."/>
            <person name="Steffens M.B."/>
        </authorList>
    </citation>
    <scope>NUCLEOTIDE SEQUENCE [LARGE SCALE GENOMIC DNA]</scope>
    <source>
        <strain evidence="3">N3</strain>
    </source>
</reference>
<dbReference type="RefSeq" id="WP_053200189.1">
    <property type="nucleotide sequence ID" value="NZ_CP011409.1"/>
</dbReference>
<dbReference type="SMART" id="SM01034">
    <property type="entry name" value="BLUF"/>
    <property type="match status" value="1"/>
</dbReference>
<proteinExistence type="predicted"/>
<dbReference type="InterPro" id="IPR007024">
    <property type="entry name" value="BLUF_domain"/>
</dbReference>
<dbReference type="InterPro" id="IPR036046">
    <property type="entry name" value="Acylphosphatase-like_dom_sf"/>
</dbReference>
<feature type="domain" description="BLUF" evidence="1">
    <location>
        <begin position="2"/>
        <end position="93"/>
    </location>
</feature>
<dbReference type="EMBL" id="CP011409">
    <property type="protein sequence ID" value="AKZ64557.1"/>
    <property type="molecule type" value="Genomic_DNA"/>
</dbReference>
<dbReference type="Pfam" id="PF04940">
    <property type="entry name" value="BLUF"/>
    <property type="match status" value="1"/>
</dbReference>
<keyword evidence="3" id="KW-1185">Reference proteome</keyword>
<evidence type="ECO:0000259" key="1">
    <source>
        <dbReference type="PROSITE" id="PS50925"/>
    </source>
</evidence>
<sequence length="141" mass="15594">MLVRLIYASRACTPISQEQVDAILATARGHNPAKGITGVLCHSEDVFVQALEGGREQVNQLYARLLQDPRHKDVILLCYEEIGVRRYSSWTMGKVRLDKVNRSLLLKYSSTGVLNPYDVSGCATVALLEELAETGAFAVRD</sequence>
<dbReference type="SUPFAM" id="SSF54975">
    <property type="entry name" value="Acylphosphatase/BLUF domain-like"/>
    <property type="match status" value="1"/>
</dbReference>
<gene>
    <name evidence="2" type="ORF">F506_19570</name>
</gene>
<organism evidence="2 3">
    <name type="scientific">Herbaspirillum hiltneri N3</name>
    <dbReference type="NCBI Taxonomy" id="1262470"/>
    <lineage>
        <taxon>Bacteria</taxon>
        <taxon>Pseudomonadati</taxon>
        <taxon>Pseudomonadota</taxon>
        <taxon>Betaproteobacteria</taxon>
        <taxon>Burkholderiales</taxon>
        <taxon>Oxalobacteraceae</taxon>
        <taxon>Herbaspirillum</taxon>
    </lineage>
</organism>
<dbReference type="Proteomes" id="UP000063429">
    <property type="component" value="Chromosome"/>
</dbReference>
<accession>A0ABM5V4L5</accession>
<evidence type="ECO:0000313" key="2">
    <source>
        <dbReference type="EMBL" id="AKZ64557.1"/>
    </source>
</evidence>
<protein>
    <submittedName>
        <fullName evidence="2">Blue light sensor protein</fullName>
    </submittedName>
</protein>
<evidence type="ECO:0000313" key="3">
    <source>
        <dbReference type="Proteomes" id="UP000063429"/>
    </source>
</evidence>
<dbReference type="Gene3D" id="3.30.70.100">
    <property type="match status" value="1"/>
</dbReference>